<dbReference type="InterPro" id="IPR032095">
    <property type="entry name" value="Sacchrp_dh-like_C"/>
</dbReference>
<protein>
    <submittedName>
        <fullName evidence="3">Saccharopine dehydrogenase C-terminal domain-containing protein</fullName>
    </submittedName>
</protein>
<keyword evidence="4" id="KW-1185">Reference proteome</keyword>
<dbReference type="InterPro" id="IPR023181">
    <property type="entry name" value="Homospermid_syn-like_C"/>
</dbReference>
<feature type="domain" description="Saccharopine dehydrogenase-like C-terminal" evidence="2">
    <location>
        <begin position="157"/>
        <end position="438"/>
    </location>
</feature>
<dbReference type="InterPro" id="IPR005097">
    <property type="entry name" value="Sacchrp_dh_NADP-bd"/>
</dbReference>
<organism evidence="3 4">
    <name type="scientific">Benzoatithermus flavus</name>
    <dbReference type="NCBI Taxonomy" id="3108223"/>
    <lineage>
        <taxon>Bacteria</taxon>
        <taxon>Pseudomonadati</taxon>
        <taxon>Pseudomonadota</taxon>
        <taxon>Alphaproteobacteria</taxon>
        <taxon>Geminicoccales</taxon>
        <taxon>Geminicoccaceae</taxon>
        <taxon>Benzoatithermus</taxon>
    </lineage>
</organism>
<dbReference type="EMBL" id="JBBLZC010000039">
    <property type="protein sequence ID" value="MEK0085983.1"/>
    <property type="molecule type" value="Genomic_DNA"/>
</dbReference>
<evidence type="ECO:0000259" key="2">
    <source>
        <dbReference type="Pfam" id="PF16653"/>
    </source>
</evidence>
<proteinExistence type="predicted"/>
<name>A0ABU8XZT8_9PROT</name>
<dbReference type="Gene3D" id="3.30.360.30">
    <property type="entry name" value="homospermidine synthase like"/>
    <property type="match status" value="1"/>
</dbReference>
<evidence type="ECO:0000313" key="4">
    <source>
        <dbReference type="Proteomes" id="UP001375743"/>
    </source>
</evidence>
<dbReference type="Pfam" id="PF16653">
    <property type="entry name" value="Sacchrp_dh_C"/>
    <property type="match status" value="1"/>
</dbReference>
<dbReference type="Proteomes" id="UP001375743">
    <property type="component" value="Unassembled WGS sequence"/>
</dbReference>
<feature type="domain" description="Saccharopine dehydrogenase NADP binding" evidence="1">
    <location>
        <begin position="15"/>
        <end position="153"/>
    </location>
</feature>
<evidence type="ECO:0000313" key="3">
    <source>
        <dbReference type="EMBL" id="MEK0085983.1"/>
    </source>
</evidence>
<dbReference type="Gene3D" id="3.40.50.720">
    <property type="entry name" value="NAD(P)-binding Rossmann-like Domain"/>
    <property type="match status" value="1"/>
</dbReference>
<sequence>MAQHVVHTELPGRLVMLGCGSIGQAVLPLILRHIGVTPDRITIVTADSRGRDEAAHYGIAFIEEPLTRENHRRVLEPLVGAGDFVLNLSVDVSSTAIVAFCHERGALYLDTVVEPWGGVYFDRTLSPAQRSNYAMRESMLRLRRELGRGPTAVSAQGANPGLVSQLAKEAALVVARDTDLELGQEPKDREGWARLFRDLGIKAIHIAERDTQIADRHKRPGEFVNTWSIDGFVAEGCQPAELGWGTHERHFPAEGRRHQSGCGSAIYLNRPGAGTRVRTWTPNAGPFHGFLVTHNESISISDYLTLRENDTVVYRPTVHYAYHPCDDAVLSVHELAGRGWQQQPEQRLLMEDIVSGMDELGVLLMGHKKGAFWYGSQLTIEEARALAPYNSATSLQVAAGVLGGMVWAIEHPEAGIVEADDLDYRRVLEVAKPYLGPVVGAYTDWTPLQNRGVLFPEDLDPSDPWQFKNVLVG</sequence>
<dbReference type="Pfam" id="PF03435">
    <property type="entry name" value="Sacchrp_dh_NADP"/>
    <property type="match status" value="1"/>
</dbReference>
<comment type="caution">
    <text evidence="3">The sequence shown here is derived from an EMBL/GenBank/DDBJ whole genome shotgun (WGS) entry which is preliminary data.</text>
</comment>
<accession>A0ABU8XZT8</accession>
<evidence type="ECO:0000259" key="1">
    <source>
        <dbReference type="Pfam" id="PF03435"/>
    </source>
</evidence>
<reference evidence="3 4" key="1">
    <citation type="submission" date="2024-01" db="EMBL/GenBank/DDBJ databases">
        <title>Multi-omics insights into the function and evolution of sodium benzoate biodegradation pathways in Benzoatithermus flavus gen. nov., sp. nov. from hot spring.</title>
        <authorList>
            <person name="Hu C.-J."/>
            <person name="Li W.-J."/>
        </authorList>
    </citation>
    <scope>NUCLEOTIDE SEQUENCE [LARGE SCALE GENOMIC DNA]</scope>
    <source>
        <strain evidence="3 4">SYSU G07066</strain>
    </source>
</reference>
<gene>
    <name evidence="3" type="ORF">U1T56_22740</name>
</gene>
<dbReference type="RefSeq" id="WP_418161830.1">
    <property type="nucleotide sequence ID" value="NZ_JBBLZC010000039.1"/>
</dbReference>